<evidence type="ECO:0000313" key="1">
    <source>
        <dbReference type="EMBL" id="KAI9911045.1"/>
    </source>
</evidence>
<dbReference type="EMBL" id="CM047585">
    <property type="protein sequence ID" value="KAI9911045.1"/>
    <property type="molecule type" value="Genomic_DNA"/>
</dbReference>
<dbReference type="Proteomes" id="UP001163321">
    <property type="component" value="Chromosome 6"/>
</dbReference>
<gene>
    <name evidence="1" type="ORF">PsorP6_010938</name>
</gene>
<reference evidence="1 2" key="1">
    <citation type="journal article" date="2022" name="bioRxiv">
        <title>The genome of the oomycete Peronosclerospora sorghi, a cosmopolitan pathogen of maize and sorghum, is inflated with dispersed pseudogenes.</title>
        <authorList>
            <person name="Fletcher K."/>
            <person name="Martin F."/>
            <person name="Isakeit T."/>
            <person name="Cavanaugh K."/>
            <person name="Magill C."/>
            <person name="Michelmore R."/>
        </authorList>
    </citation>
    <scope>NUCLEOTIDE SEQUENCE [LARGE SCALE GENOMIC DNA]</scope>
    <source>
        <strain evidence="1">P6</strain>
    </source>
</reference>
<sequence length="98" mass="11448">MFTPFFKRKWVKFAKRVRRDDTKAIKNVTIIYPTRRTVSFVMSSFELHLQESAVIRNFRICTSSEKDGGQVLRGQHARDQITSAPRHKLISVQVETSH</sequence>
<organism evidence="1 2">
    <name type="scientific">Peronosclerospora sorghi</name>
    <dbReference type="NCBI Taxonomy" id="230839"/>
    <lineage>
        <taxon>Eukaryota</taxon>
        <taxon>Sar</taxon>
        <taxon>Stramenopiles</taxon>
        <taxon>Oomycota</taxon>
        <taxon>Peronosporomycetes</taxon>
        <taxon>Peronosporales</taxon>
        <taxon>Peronosporaceae</taxon>
        <taxon>Peronosclerospora</taxon>
    </lineage>
</organism>
<name>A0ACC0VYN3_9STRA</name>
<accession>A0ACC0VYN3</accession>
<evidence type="ECO:0000313" key="2">
    <source>
        <dbReference type="Proteomes" id="UP001163321"/>
    </source>
</evidence>
<keyword evidence="2" id="KW-1185">Reference proteome</keyword>
<comment type="caution">
    <text evidence="1">The sequence shown here is derived from an EMBL/GenBank/DDBJ whole genome shotgun (WGS) entry which is preliminary data.</text>
</comment>
<proteinExistence type="predicted"/>
<protein>
    <submittedName>
        <fullName evidence="1">Uncharacterized protein</fullName>
    </submittedName>
</protein>